<evidence type="ECO:0000313" key="1">
    <source>
        <dbReference type="EMBL" id="RAH50190.1"/>
    </source>
</evidence>
<proteinExistence type="predicted"/>
<organism evidence="1 2">
    <name type="scientific">Aspergillus brunneoviolaceus CBS 621.78</name>
    <dbReference type="NCBI Taxonomy" id="1450534"/>
    <lineage>
        <taxon>Eukaryota</taxon>
        <taxon>Fungi</taxon>
        <taxon>Dikarya</taxon>
        <taxon>Ascomycota</taxon>
        <taxon>Pezizomycotina</taxon>
        <taxon>Eurotiomycetes</taxon>
        <taxon>Eurotiomycetidae</taxon>
        <taxon>Eurotiales</taxon>
        <taxon>Aspergillaceae</taxon>
        <taxon>Aspergillus</taxon>
        <taxon>Aspergillus subgen. Circumdati</taxon>
    </lineage>
</organism>
<dbReference type="Proteomes" id="UP000249057">
    <property type="component" value="Unassembled WGS sequence"/>
</dbReference>
<evidence type="ECO:0000313" key="2">
    <source>
        <dbReference type="Proteomes" id="UP000249057"/>
    </source>
</evidence>
<reference evidence="1" key="1">
    <citation type="submission" date="2018-02" db="EMBL/GenBank/DDBJ databases">
        <title>The genomes of Aspergillus section Nigri reveals drivers in fungal speciation.</title>
        <authorList>
            <consortium name="DOE Joint Genome Institute"/>
            <person name="Vesth T.C."/>
            <person name="Nybo J."/>
            <person name="Theobald S."/>
            <person name="Brandl J."/>
            <person name="Frisvad J.C."/>
            <person name="Nielsen K.F."/>
            <person name="Lyhne E.K."/>
            <person name="Kogle M.E."/>
            <person name="Kuo A."/>
            <person name="Riley R."/>
            <person name="Clum A."/>
            <person name="Nolan M."/>
            <person name="Lipzen A."/>
            <person name="Salamov A."/>
            <person name="Henrissat B."/>
            <person name="Wiebenga A."/>
            <person name="De vries R.P."/>
            <person name="Grigoriev I.V."/>
            <person name="Mortensen U.H."/>
            <person name="Andersen M.R."/>
            <person name="Baker S.E."/>
        </authorList>
    </citation>
    <scope>NUCLEOTIDE SEQUENCE</scope>
    <source>
        <strain evidence="1">CBS 621.78</strain>
    </source>
</reference>
<protein>
    <submittedName>
        <fullName evidence="1">Uncharacterized protein</fullName>
    </submittedName>
</protein>
<dbReference type="EMBL" id="KZ825314">
    <property type="protein sequence ID" value="RAH50190.1"/>
    <property type="molecule type" value="Genomic_DNA"/>
</dbReference>
<gene>
    <name evidence="1" type="ORF">BO95DRAFT_193773</name>
</gene>
<sequence length="119" mass="12983">MGYKSIEGGTSPIFFSPFVSVFFSSACFCRPSIGSSTETSLVPMNISNQIFPSNFRFQYLAGSTGSSCLIWDCVQASQEEPVSNSLNHYKAVRLESLGLPFILGVAFFSDAASLRQKSR</sequence>
<keyword evidence="2" id="KW-1185">Reference proteome</keyword>
<accession>A0ACD1GLJ0</accession>
<name>A0ACD1GLJ0_9EURO</name>